<dbReference type="EMBL" id="MRZV01000825">
    <property type="protein sequence ID" value="PIK43780.1"/>
    <property type="molecule type" value="Genomic_DNA"/>
</dbReference>
<evidence type="ECO:0000256" key="1">
    <source>
        <dbReference type="SAM" id="MobiDB-lite"/>
    </source>
</evidence>
<name>A0A2G8K6Z5_STIJA</name>
<comment type="caution">
    <text evidence="2">The sequence shown here is derived from an EMBL/GenBank/DDBJ whole genome shotgun (WGS) entry which is preliminary data.</text>
</comment>
<evidence type="ECO:0000313" key="2">
    <source>
        <dbReference type="EMBL" id="PIK43780.1"/>
    </source>
</evidence>
<protein>
    <submittedName>
        <fullName evidence="2">Uncharacterized protein</fullName>
    </submittedName>
</protein>
<feature type="region of interest" description="Disordered" evidence="1">
    <location>
        <begin position="120"/>
        <end position="141"/>
    </location>
</feature>
<evidence type="ECO:0000313" key="3">
    <source>
        <dbReference type="Proteomes" id="UP000230750"/>
    </source>
</evidence>
<keyword evidence="3" id="KW-1185">Reference proteome</keyword>
<dbReference type="PANTHER" id="PTHR33480">
    <property type="entry name" value="SET DOMAIN-CONTAINING PROTEIN-RELATED"/>
    <property type="match status" value="1"/>
</dbReference>
<proteinExistence type="predicted"/>
<gene>
    <name evidence="2" type="ORF">BSL78_19344</name>
</gene>
<sequence>MMKTLGFIVHNIMIIQYFNAGCKSRAKAWPFCTAITPQCDGNSNSECSQRSSGAVGNNSDVDDSDNASSDTGSEYVPEKEDEEIVSDSLSEGSVEVPQVGSVDIPLRVEKLEYLNNVHISDVPDTTNSKDDSDTTDEDEDEIIRDEDNNRIYVRRVVASKSTKAGKAKKCDRVYNARHCCPFGCNELYTNFSQHLLGKMHENEPEVMEISQIIVSSKDSADTKEQKMRARKKVIAILRNRGINQTKGNLIIQSAIIAGRLTGEASSNIVKEVFPIMRNDAIGKLAMTDPLIVTLGNEWLLRNLGNRLMRKYYVSAAMRLSSRLLVALRGMVTPNTGNDMEDYVDPAYFSHIVRATLKVAGQDAHDEENLKAPSNALKLSFDIKRLANIKLGKAIESHSKDKKEAAQDFLQLMSIQWTTKLERVVLEERRRVENKPVPLPSDVVAFSKYLTNEAVSCNFEDMSYANFRKVVIVALAALISYNRRRPGDVQAIK</sequence>
<reference evidence="2 3" key="1">
    <citation type="journal article" date="2017" name="PLoS Biol.">
        <title>The sea cucumber genome provides insights into morphological evolution and visceral regeneration.</title>
        <authorList>
            <person name="Zhang X."/>
            <person name="Sun L."/>
            <person name="Yuan J."/>
            <person name="Sun Y."/>
            <person name="Gao Y."/>
            <person name="Zhang L."/>
            <person name="Li S."/>
            <person name="Dai H."/>
            <person name="Hamel J.F."/>
            <person name="Liu C."/>
            <person name="Yu Y."/>
            <person name="Liu S."/>
            <person name="Lin W."/>
            <person name="Guo K."/>
            <person name="Jin S."/>
            <person name="Xu P."/>
            <person name="Storey K.B."/>
            <person name="Huan P."/>
            <person name="Zhang T."/>
            <person name="Zhou Y."/>
            <person name="Zhang J."/>
            <person name="Lin C."/>
            <person name="Li X."/>
            <person name="Xing L."/>
            <person name="Huo D."/>
            <person name="Sun M."/>
            <person name="Wang L."/>
            <person name="Mercier A."/>
            <person name="Li F."/>
            <person name="Yang H."/>
            <person name="Xiang J."/>
        </authorList>
    </citation>
    <scope>NUCLEOTIDE SEQUENCE [LARGE SCALE GENOMIC DNA]</scope>
    <source>
        <strain evidence="2">Shaxun</strain>
        <tissue evidence="2">Muscle</tissue>
    </source>
</reference>
<organism evidence="2 3">
    <name type="scientific">Stichopus japonicus</name>
    <name type="common">Sea cucumber</name>
    <dbReference type="NCBI Taxonomy" id="307972"/>
    <lineage>
        <taxon>Eukaryota</taxon>
        <taxon>Metazoa</taxon>
        <taxon>Echinodermata</taxon>
        <taxon>Eleutherozoa</taxon>
        <taxon>Echinozoa</taxon>
        <taxon>Holothuroidea</taxon>
        <taxon>Aspidochirotacea</taxon>
        <taxon>Aspidochirotida</taxon>
        <taxon>Stichopodidae</taxon>
        <taxon>Apostichopus</taxon>
    </lineage>
</organism>
<feature type="region of interest" description="Disordered" evidence="1">
    <location>
        <begin position="42"/>
        <end position="92"/>
    </location>
</feature>
<dbReference type="AlphaFoldDB" id="A0A2G8K6Z5"/>
<dbReference type="Proteomes" id="UP000230750">
    <property type="component" value="Unassembled WGS sequence"/>
</dbReference>
<feature type="compositionally biased region" description="Polar residues" evidence="1">
    <location>
        <begin position="42"/>
        <end position="56"/>
    </location>
</feature>
<dbReference type="OrthoDB" id="10055248at2759"/>
<accession>A0A2G8K6Z5</accession>
<dbReference type="PANTHER" id="PTHR33480:SF1">
    <property type="entry name" value="TYR RECOMBINASE DOMAIN-CONTAINING PROTEIN"/>
    <property type="match status" value="1"/>
</dbReference>